<dbReference type="InterPro" id="IPR000755">
    <property type="entry name" value="A_A_dipeptidase"/>
</dbReference>
<gene>
    <name evidence="11" type="primary">ddpX</name>
    <name evidence="11" type="ordered locus">NATL1_07931</name>
</gene>
<evidence type="ECO:0000256" key="2">
    <source>
        <dbReference type="ARBA" id="ARBA00022670"/>
    </source>
</evidence>
<keyword evidence="6 9" id="KW-0224">Dipeptidase</keyword>
<evidence type="ECO:0000256" key="6">
    <source>
        <dbReference type="ARBA" id="ARBA00022997"/>
    </source>
</evidence>
<dbReference type="AlphaFoldDB" id="A2C1J1"/>
<keyword evidence="8 10" id="KW-0961">Cell wall biogenesis/degradation</keyword>
<evidence type="ECO:0000256" key="1">
    <source>
        <dbReference type="ARBA" id="ARBA00001362"/>
    </source>
</evidence>
<dbReference type="EMBL" id="CP000553">
    <property type="protein sequence ID" value="ABM75351.1"/>
    <property type="molecule type" value="Genomic_DNA"/>
</dbReference>
<dbReference type="EC" id="3.4.13.22" evidence="9 10"/>
<keyword evidence="2 9" id="KW-0645">Protease</keyword>
<dbReference type="Gene3D" id="3.30.1380.10">
    <property type="match status" value="1"/>
</dbReference>
<dbReference type="GO" id="GO:0006508">
    <property type="term" value="P:proteolysis"/>
    <property type="evidence" value="ECO:0007669"/>
    <property type="project" value="UniProtKB-KW"/>
</dbReference>
<comment type="similarity">
    <text evidence="9 10">Belongs to the peptidase M15D family.</text>
</comment>
<dbReference type="GO" id="GO:0008237">
    <property type="term" value="F:metallopeptidase activity"/>
    <property type="evidence" value="ECO:0007669"/>
    <property type="project" value="UniProtKB-KW"/>
</dbReference>
<dbReference type="GO" id="GO:0160237">
    <property type="term" value="F:D-Ala-D-Ala dipeptidase activity"/>
    <property type="evidence" value="ECO:0007669"/>
    <property type="project" value="UniProtKB-EC"/>
</dbReference>
<proteinExistence type="inferred from homology"/>
<dbReference type="PANTHER" id="PTHR43126">
    <property type="entry name" value="D-ALANYL-D-ALANINE DIPEPTIDASE"/>
    <property type="match status" value="1"/>
</dbReference>
<dbReference type="GO" id="GO:0071555">
    <property type="term" value="P:cell wall organization"/>
    <property type="evidence" value="ECO:0007669"/>
    <property type="project" value="UniProtKB-KW"/>
</dbReference>
<dbReference type="PANTHER" id="PTHR43126:SF2">
    <property type="entry name" value="D-ALANYL-D-ALANINE DIPEPTIDASE"/>
    <property type="match status" value="1"/>
</dbReference>
<dbReference type="KEGG" id="pme:NATL1_07931"/>
<evidence type="ECO:0000256" key="7">
    <source>
        <dbReference type="ARBA" id="ARBA00023049"/>
    </source>
</evidence>
<keyword evidence="7 9" id="KW-0482">Metalloprotease</keyword>
<keyword evidence="3 9" id="KW-0479">Metal-binding</keyword>
<evidence type="ECO:0000256" key="3">
    <source>
        <dbReference type="ARBA" id="ARBA00022723"/>
    </source>
</evidence>
<feature type="active site" description="Proton donor/acceptor" evidence="9">
    <location>
        <position position="210"/>
    </location>
</feature>
<evidence type="ECO:0000256" key="9">
    <source>
        <dbReference type="HAMAP-Rule" id="MF_01924"/>
    </source>
</evidence>
<evidence type="ECO:0000313" key="11">
    <source>
        <dbReference type="EMBL" id="ABM75351.1"/>
    </source>
</evidence>
<organism evidence="11 12">
    <name type="scientific">Prochlorococcus marinus (strain NATL1A)</name>
    <dbReference type="NCBI Taxonomy" id="167555"/>
    <lineage>
        <taxon>Bacteria</taxon>
        <taxon>Bacillati</taxon>
        <taxon>Cyanobacteriota</taxon>
        <taxon>Cyanophyceae</taxon>
        <taxon>Synechococcales</taxon>
        <taxon>Prochlorococcaceae</taxon>
        <taxon>Prochlorococcus</taxon>
    </lineage>
</organism>
<evidence type="ECO:0000256" key="5">
    <source>
        <dbReference type="ARBA" id="ARBA00022833"/>
    </source>
</evidence>
<dbReference type="RefSeq" id="WP_011823501.1">
    <property type="nucleotide sequence ID" value="NC_008819.1"/>
</dbReference>
<feature type="binding site" evidence="9">
    <location>
        <position position="144"/>
    </location>
    <ligand>
        <name>Zn(2+)</name>
        <dbReference type="ChEBI" id="CHEBI:29105"/>
        <note>catalytic</note>
    </ligand>
</feature>
<dbReference type="PIRSF" id="PIRSF026671">
    <property type="entry name" value="AA_dipeptidase"/>
    <property type="match status" value="1"/>
</dbReference>
<comment type="function">
    <text evidence="9 10">Catalyzes hydrolysis of the D-alanyl-D-alanine dipeptide.</text>
</comment>
<feature type="binding site" evidence="9">
    <location>
        <position position="137"/>
    </location>
    <ligand>
        <name>Zn(2+)</name>
        <dbReference type="ChEBI" id="CHEBI:29105"/>
        <note>catalytic</note>
    </ligand>
</feature>
<dbReference type="CDD" id="cd14843">
    <property type="entry name" value="D-Ala-D-Ala_dipeptidase_like"/>
    <property type="match status" value="1"/>
</dbReference>
<dbReference type="eggNOG" id="COG2173">
    <property type="taxonomic scope" value="Bacteria"/>
</dbReference>
<dbReference type="SUPFAM" id="SSF55166">
    <property type="entry name" value="Hedgehog/DD-peptidase"/>
    <property type="match status" value="1"/>
</dbReference>
<accession>A2C1J1</accession>
<comment type="catalytic activity">
    <reaction evidence="1 9 10">
        <text>D-alanyl-D-alanine + H2O = 2 D-alanine</text>
        <dbReference type="Rhea" id="RHEA:20661"/>
        <dbReference type="ChEBI" id="CHEBI:15377"/>
        <dbReference type="ChEBI" id="CHEBI:57416"/>
        <dbReference type="ChEBI" id="CHEBI:57822"/>
        <dbReference type="EC" id="3.4.13.22"/>
    </reaction>
</comment>
<evidence type="ECO:0000256" key="4">
    <source>
        <dbReference type="ARBA" id="ARBA00022801"/>
    </source>
</evidence>
<dbReference type="Pfam" id="PF01427">
    <property type="entry name" value="Peptidase_M15"/>
    <property type="match status" value="1"/>
</dbReference>
<dbReference type="Proteomes" id="UP000002592">
    <property type="component" value="Chromosome"/>
</dbReference>
<name>A2C1J1_PROM1</name>
<comment type="cofactor">
    <cofactor evidence="9">
        <name>Zn(2+)</name>
        <dbReference type="ChEBI" id="CHEBI:29105"/>
    </cofactor>
    <text evidence="9">Binds 1 zinc ion per subunit.</text>
</comment>
<keyword evidence="5 9" id="KW-0862">Zinc</keyword>
<dbReference type="HOGENOM" id="CLU_060744_2_2_3"/>
<protein>
    <recommendedName>
        <fullName evidence="9 10">D-alanyl-D-alanine dipeptidase</fullName>
        <shortName evidence="9 10">D-Ala-D-Ala dipeptidase</shortName>
        <ecNumber evidence="9 10">3.4.13.22</ecNumber>
    </recommendedName>
</protein>
<feature type="binding site" evidence="9">
    <location>
        <position position="213"/>
    </location>
    <ligand>
        <name>Zn(2+)</name>
        <dbReference type="ChEBI" id="CHEBI:29105"/>
        <note>catalytic</note>
    </ligand>
</feature>
<reference evidence="12" key="1">
    <citation type="journal article" date="2007" name="PLoS Genet.">
        <title>Patterns and implications of gene gain and loss in the evolution of Prochlorococcus.</title>
        <authorList>
            <person name="Kettler G.C."/>
            <person name="Martiny A.C."/>
            <person name="Huang K."/>
            <person name="Zucker J."/>
            <person name="Coleman M.L."/>
            <person name="Rodrigue S."/>
            <person name="Chen F."/>
            <person name="Lapidus A."/>
            <person name="Ferriera S."/>
            <person name="Johnson J."/>
            <person name="Steglich C."/>
            <person name="Church G.M."/>
            <person name="Richardson P."/>
            <person name="Chisholm S.W."/>
        </authorList>
    </citation>
    <scope>NUCLEOTIDE SEQUENCE [LARGE SCALE GENOMIC DNA]</scope>
    <source>
        <strain evidence="12">NATL1A</strain>
    </source>
</reference>
<evidence type="ECO:0000313" key="12">
    <source>
        <dbReference type="Proteomes" id="UP000002592"/>
    </source>
</evidence>
<keyword evidence="4 9" id="KW-0378">Hydrolase</keyword>
<feature type="site" description="Transition state stabilizer" evidence="9">
    <location>
        <position position="80"/>
    </location>
</feature>
<evidence type="ECO:0000256" key="8">
    <source>
        <dbReference type="ARBA" id="ARBA00023316"/>
    </source>
</evidence>
<dbReference type="HAMAP" id="MF_01924">
    <property type="entry name" value="A_A_dipeptidase"/>
    <property type="match status" value="1"/>
</dbReference>
<evidence type="ECO:0000256" key="10">
    <source>
        <dbReference type="PIRNR" id="PIRNR026671"/>
    </source>
</evidence>
<dbReference type="GO" id="GO:0008270">
    <property type="term" value="F:zinc ion binding"/>
    <property type="evidence" value="ECO:0007669"/>
    <property type="project" value="UniProtKB-UniRule"/>
</dbReference>
<dbReference type="InterPro" id="IPR009045">
    <property type="entry name" value="Zn_M74/Hedgehog-like"/>
</dbReference>
<sequence>MNLRPWNNIKINECNEPLIVIPESIFRLTPHPYMSLGAPYLTGLDPWFLRQSVLKRLKQAQQNLFDITSDLQLALFDAWRPISVQKFMFNYTIEETCRSRGINIDDISNKEDITDVIEEVGRFWAKPSCNPLTPPPHSTGAAIDLTLADMTGHQLDLGGEIDFIGPESSPDFYQKDNLGMPCSKHQVFHNRRSLLSSVMEQAGFVQHPNEWWHFSYGDQLWAWTSNQGIPIYGAALEVSKDITLSEPSLVT</sequence>